<comment type="caution">
    <text evidence="1">The sequence shown here is derived from an EMBL/GenBank/DDBJ whole genome shotgun (WGS) entry which is preliminary data.</text>
</comment>
<gene>
    <name evidence="1" type="ORF">FS320_40465</name>
</gene>
<dbReference type="OrthoDB" id="2370461at2"/>
<dbReference type="RefSeq" id="WP_152718143.1">
    <property type="nucleotide sequence ID" value="NZ_VOSJ01000556.1"/>
</dbReference>
<sequence length="74" mass="8627">MTTRNELIRAISARYRQSDRPDKGRILDEFMAVTGYSRKHAMRALRQGLPDKTDATRPRRRIYDDAVHEALVVI</sequence>
<proteinExistence type="predicted"/>
<organism evidence="1 2">
    <name type="scientific">Microvirga tunisiensis</name>
    <dbReference type="NCBI Taxonomy" id="2108360"/>
    <lineage>
        <taxon>Bacteria</taxon>
        <taxon>Pseudomonadati</taxon>
        <taxon>Pseudomonadota</taxon>
        <taxon>Alphaproteobacteria</taxon>
        <taxon>Hyphomicrobiales</taxon>
        <taxon>Methylobacteriaceae</taxon>
        <taxon>Microvirga</taxon>
    </lineage>
</organism>
<dbReference type="AlphaFoldDB" id="A0A5N7N7I7"/>
<reference evidence="1 2" key="1">
    <citation type="journal article" date="2019" name="Syst. Appl. Microbiol.">
        <title>Microvirga tunisiensis sp. nov., a root nodule symbiotic bacterium isolated from Lupinus micranthus and L. luteus grown in Northern Tunisia.</title>
        <authorList>
            <person name="Msaddak A."/>
            <person name="Rejili M."/>
            <person name="Duran D."/>
            <person name="Mars M."/>
            <person name="Palacios J.M."/>
            <person name="Ruiz-Argueso T."/>
            <person name="Rey L."/>
            <person name="Imperial J."/>
        </authorList>
    </citation>
    <scope>NUCLEOTIDE SEQUENCE [LARGE SCALE GENOMIC DNA]</scope>
    <source>
        <strain evidence="1 2">Lmie10</strain>
    </source>
</reference>
<evidence type="ECO:0000313" key="2">
    <source>
        <dbReference type="Proteomes" id="UP000403266"/>
    </source>
</evidence>
<name>A0A5N7N7I7_9HYPH</name>
<accession>A0A5N7N7I7</accession>
<dbReference type="EMBL" id="VOSK01000517">
    <property type="protein sequence ID" value="MPR31026.1"/>
    <property type="molecule type" value="Genomic_DNA"/>
</dbReference>
<protein>
    <submittedName>
        <fullName evidence="1">Uncharacterized protein</fullName>
    </submittedName>
</protein>
<dbReference type="Proteomes" id="UP000403266">
    <property type="component" value="Unassembled WGS sequence"/>
</dbReference>
<evidence type="ECO:0000313" key="1">
    <source>
        <dbReference type="EMBL" id="MPR31026.1"/>
    </source>
</evidence>
<keyword evidence="2" id="KW-1185">Reference proteome</keyword>